<comment type="caution">
    <text evidence="12">The sequence shown here is derived from an EMBL/GenBank/DDBJ whole genome shotgun (WGS) entry which is preliminary data.</text>
</comment>
<evidence type="ECO:0000256" key="10">
    <source>
        <dbReference type="RuleBase" id="RU000336"/>
    </source>
</evidence>
<dbReference type="GO" id="GO:0006430">
    <property type="term" value="P:lysyl-tRNA aminoacylation"/>
    <property type="evidence" value="ECO:0007669"/>
    <property type="project" value="InterPro"/>
</dbReference>
<dbReference type="NCBIfam" id="TIGR00499">
    <property type="entry name" value="lysS_bact"/>
    <property type="match status" value="1"/>
</dbReference>
<protein>
    <recommendedName>
        <fullName evidence="2 10">Lysine--tRNA ligase</fullName>
        <ecNumber evidence="2 10">6.1.1.6</ecNumber>
    </recommendedName>
</protein>
<keyword evidence="8" id="KW-0030">Aminoacyl-tRNA synthetase</keyword>
<dbReference type="InterPro" id="IPR044136">
    <property type="entry name" value="Lys-tRNA-ligase_II_N"/>
</dbReference>
<comment type="similarity">
    <text evidence="1">Belongs to the class-II aminoacyl-tRNA synthetase family.</text>
</comment>
<dbReference type="EC" id="6.1.1.6" evidence="2 10"/>
<dbReference type="Pfam" id="PF00152">
    <property type="entry name" value="tRNA-synt_2"/>
    <property type="match status" value="1"/>
</dbReference>
<dbReference type="GO" id="GO:0005829">
    <property type="term" value="C:cytosol"/>
    <property type="evidence" value="ECO:0007669"/>
    <property type="project" value="TreeGrafter"/>
</dbReference>
<feature type="non-terminal residue" evidence="12">
    <location>
        <position position="1"/>
    </location>
</feature>
<evidence type="ECO:0000256" key="2">
    <source>
        <dbReference type="ARBA" id="ARBA00013166"/>
    </source>
</evidence>
<dbReference type="InterPro" id="IPR018149">
    <property type="entry name" value="Lys-tRNA-synth_II_C"/>
</dbReference>
<dbReference type="PROSITE" id="PS50862">
    <property type="entry name" value="AA_TRNA_LIGASE_II"/>
    <property type="match status" value="1"/>
</dbReference>
<dbReference type="Gene3D" id="3.30.930.10">
    <property type="entry name" value="Bira Bifunctional Protein, Domain 2"/>
    <property type="match status" value="1"/>
</dbReference>
<keyword evidence="3 12" id="KW-0436">Ligase</keyword>
<evidence type="ECO:0000256" key="8">
    <source>
        <dbReference type="ARBA" id="ARBA00023146"/>
    </source>
</evidence>
<dbReference type="SUPFAM" id="SSF55681">
    <property type="entry name" value="Class II aaRS and biotin synthetases"/>
    <property type="match status" value="1"/>
</dbReference>
<keyword evidence="4 10" id="KW-0479">Metal-binding</keyword>
<evidence type="ECO:0000256" key="7">
    <source>
        <dbReference type="ARBA" id="ARBA00022917"/>
    </source>
</evidence>
<reference evidence="12" key="1">
    <citation type="journal article" date="2020" name="mSystems">
        <title>Genome- and Community-Level Interaction Insights into Carbon Utilization and Element Cycling Functions of Hydrothermarchaeota in Hydrothermal Sediment.</title>
        <authorList>
            <person name="Zhou Z."/>
            <person name="Liu Y."/>
            <person name="Xu W."/>
            <person name="Pan J."/>
            <person name="Luo Z.H."/>
            <person name="Li M."/>
        </authorList>
    </citation>
    <scope>NUCLEOTIDE SEQUENCE [LARGE SCALE GENOMIC DNA]</scope>
    <source>
        <strain evidence="12">HyVt-503</strain>
    </source>
</reference>
<dbReference type="NCBIfam" id="NF001756">
    <property type="entry name" value="PRK00484.1"/>
    <property type="match status" value="1"/>
</dbReference>
<evidence type="ECO:0000256" key="6">
    <source>
        <dbReference type="ARBA" id="ARBA00022840"/>
    </source>
</evidence>
<comment type="cofactor">
    <cofactor evidence="10">
        <name>Mg(2+)</name>
        <dbReference type="ChEBI" id="CHEBI:18420"/>
    </cofactor>
    <text evidence="10">Binds 3 Mg(2+) ions per subunit.</text>
</comment>
<dbReference type="GO" id="GO:0046872">
    <property type="term" value="F:metal ion binding"/>
    <property type="evidence" value="ECO:0007669"/>
    <property type="project" value="UniProtKB-KW"/>
</dbReference>
<feature type="domain" description="Aminoacyl-transfer RNA synthetases class-II family profile" evidence="11">
    <location>
        <begin position="165"/>
        <end position="483"/>
    </location>
</feature>
<dbReference type="CDD" id="cd04322">
    <property type="entry name" value="LysRS_N"/>
    <property type="match status" value="1"/>
</dbReference>
<organism evidence="12">
    <name type="scientific">Dissulfuribacter thermophilus</name>
    <dbReference type="NCBI Taxonomy" id="1156395"/>
    <lineage>
        <taxon>Bacteria</taxon>
        <taxon>Pseudomonadati</taxon>
        <taxon>Thermodesulfobacteriota</taxon>
        <taxon>Dissulfuribacteria</taxon>
        <taxon>Dissulfuribacterales</taxon>
        <taxon>Dissulfuribacteraceae</taxon>
        <taxon>Dissulfuribacter</taxon>
    </lineage>
</organism>
<dbReference type="Gene3D" id="2.40.50.140">
    <property type="entry name" value="Nucleic acid-binding proteins"/>
    <property type="match status" value="1"/>
</dbReference>
<dbReference type="InterPro" id="IPR045864">
    <property type="entry name" value="aa-tRNA-synth_II/BPL/LPL"/>
</dbReference>
<dbReference type="Proteomes" id="UP000885797">
    <property type="component" value="Unassembled WGS sequence"/>
</dbReference>
<gene>
    <name evidence="12" type="primary">lysS</name>
    <name evidence="12" type="ORF">ENJ63_01785</name>
</gene>
<dbReference type="PANTHER" id="PTHR42918">
    <property type="entry name" value="LYSYL-TRNA SYNTHETASE"/>
    <property type="match status" value="1"/>
</dbReference>
<dbReference type="InterPro" id="IPR012340">
    <property type="entry name" value="NA-bd_OB-fold"/>
</dbReference>
<keyword evidence="10" id="KW-0460">Magnesium</keyword>
<accession>A0A7V2SVA7</accession>
<comment type="catalytic activity">
    <reaction evidence="9 10">
        <text>tRNA(Lys) + L-lysine + ATP = L-lysyl-tRNA(Lys) + AMP + diphosphate</text>
        <dbReference type="Rhea" id="RHEA:20792"/>
        <dbReference type="Rhea" id="RHEA-COMP:9696"/>
        <dbReference type="Rhea" id="RHEA-COMP:9697"/>
        <dbReference type="ChEBI" id="CHEBI:30616"/>
        <dbReference type="ChEBI" id="CHEBI:32551"/>
        <dbReference type="ChEBI" id="CHEBI:33019"/>
        <dbReference type="ChEBI" id="CHEBI:78442"/>
        <dbReference type="ChEBI" id="CHEBI:78529"/>
        <dbReference type="ChEBI" id="CHEBI:456215"/>
        <dbReference type="EC" id="6.1.1.6"/>
    </reaction>
</comment>
<dbReference type="GO" id="GO:0005524">
    <property type="term" value="F:ATP binding"/>
    <property type="evidence" value="ECO:0007669"/>
    <property type="project" value="UniProtKB-KW"/>
</dbReference>
<keyword evidence="6" id="KW-0067">ATP-binding</keyword>
<evidence type="ECO:0000313" key="12">
    <source>
        <dbReference type="EMBL" id="HFC46593.1"/>
    </source>
</evidence>
<sequence>IQDRWQKLQEIESKGIPAYPNRLPRPERIGAILKVYGNYTGEELEGVDQEFLVAGRIMGLRRFGKAAFFHIKDEGAKIQVHARKDLLGDAYALFKKFDVGDIVQVRGPLFRTKTGELTISCKALTLVTKNLRPLPEKYHGLRDKELRYRQRYMDLIVNDDVKDVFRKRAKIIQVVRHYFQSNGFLEVETPMMQPIVGGATARPFVTHHNALGIDLYLRIAPELYLKRLLVGGFERVFELNRNFRNEGISLQHNPEFTMLEFYEAYSTYEDLMVRTEELFTLVSKELYGTTKITYQGEEIDLTPPWRRLTLKEALIEVGGVGEGELKDRDALLKRLESLGVAKKEGEPMGKLWTKLFDLLVEPKLIQPTFITHYPTDVSPLARRNEEDPSVTDRFELFIAGREIANAFSELNDPRDQRARFEEQVANRGDDEEIPPEVDYDYVRALEVGMPPAAGEGIGIDRLVMLFTDSASIRDVILFPQLRPEHS</sequence>
<dbReference type="InterPro" id="IPR004365">
    <property type="entry name" value="NA-bd_OB_tRNA"/>
</dbReference>
<name>A0A7V2SVA7_9BACT</name>
<dbReference type="GO" id="GO:0004824">
    <property type="term" value="F:lysine-tRNA ligase activity"/>
    <property type="evidence" value="ECO:0007669"/>
    <property type="project" value="UniProtKB-EC"/>
</dbReference>
<evidence type="ECO:0000256" key="1">
    <source>
        <dbReference type="ARBA" id="ARBA00008226"/>
    </source>
</evidence>
<dbReference type="AlphaFoldDB" id="A0A7V2SVA7"/>
<dbReference type="CDD" id="cd00775">
    <property type="entry name" value="LysRS_core"/>
    <property type="match status" value="1"/>
</dbReference>
<dbReference type="SUPFAM" id="SSF50249">
    <property type="entry name" value="Nucleic acid-binding proteins"/>
    <property type="match status" value="1"/>
</dbReference>
<dbReference type="InterPro" id="IPR002313">
    <property type="entry name" value="Lys-tRNA-ligase_II"/>
</dbReference>
<keyword evidence="7" id="KW-0648">Protein biosynthesis</keyword>
<proteinExistence type="inferred from homology"/>
<dbReference type="GO" id="GO:0000049">
    <property type="term" value="F:tRNA binding"/>
    <property type="evidence" value="ECO:0007669"/>
    <property type="project" value="TreeGrafter"/>
</dbReference>
<evidence type="ECO:0000256" key="9">
    <source>
        <dbReference type="ARBA" id="ARBA00048573"/>
    </source>
</evidence>
<evidence type="ECO:0000259" key="11">
    <source>
        <dbReference type="PROSITE" id="PS50862"/>
    </source>
</evidence>
<evidence type="ECO:0000256" key="4">
    <source>
        <dbReference type="ARBA" id="ARBA00022723"/>
    </source>
</evidence>
<dbReference type="InterPro" id="IPR004364">
    <property type="entry name" value="Aa-tRNA-synt_II"/>
</dbReference>
<evidence type="ECO:0000256" key="3">
    <source>
        <dbReference type="ARBA" id="ARBA00022598"/>
    </source>
</evidence>
<dbReference type="HAMAP" id="MF_00252">
    <property type="entry name" value="Lys_tRNA_synth_class2"/>
    <property type="match status" value="1"/>
</dbReference>
<dbReference type="EMBL" id="DRND01000149">
    <property type="protein sequence ID" value="HFC46593.1"/>
    <property type="molecule type" value="Genomic_DNA"/>
</dbReference>
<evidence type="ECO:0000256" key="5">
    <source>
        <dbReference type="ARBA" id="ARBA00022741"/>
    </source>
</evidence>
<dbReference type="FunFam" id="2.40.50.140:FF:000024">
    <property type="entry name" value="Lysine--tRNA ligase"/>
    <property type="match status" value="1"/>
</dbReference>
<keyword evidence="5" id="KW-0547">Nucleotide-binding</keyword>
<dbReference type="PANTHER" id="PTHR42918:SF15">
    <property type="entry name" value="LYSINE--TRNA LIGASE, CHLOROPLASTIC_MITOCHONDRIAL"/>
    <property type="match status" value="1"/>
</dbReference>
<dbReference type="InterPro" id="IPR006195">
    <property type="entry name" value="aa-tRNA-synth_II"/>
</dbReference>
<dbReference type="PRINTS" id="PR00982">
    <property type="entry name" value="TRNASYNTHLYS"/>
</dbReference>
<dbReference type="Pfam" id="PF01336">
    <property type="entry name" value="tRNA_anti-codon"/>
    <property type="match status" value="1"/>
</dbReference>